<dbReference type="InterPro" id="IPR053150">
    <property type="entry name" value="Teicoplanin_resist-assoc"/>
</dbReference>
<dbReference type="AlphaFoldDB" id="A0A9D1ENP7"/>
<keyword evidence="1" id="KW-0472">Membrane</keyword>
<dbReference type="InterPro" id="IPR006976">
    <property type="entry name" value="VanZ-like"/>
</dbReference>
<sequence length="197" mass="22062">MYQLLVSGGVVGLFLQVVPIACLVGVIYAIYRCIRIKKQKISVKWSTEILRWLFVCYLTGLINLTLVPRNFWSNIWALIYIGYSGSQIELFNGSFNFTPVIFKIIAGELSFGSWVKTMFTGNLLMFVPMGVFLPLISAKINAKSILKIAIMAPVVIEIIQPIMGRSFDVDDLILNFIGINAGYLIAVGIKNLSCKRR</sequence>
<gene>
    <name evidence="3" type="ORF">IAD01_05385</name>
</gene>
<name>A0A9D1ENP7_9FIRM</name>
<protein>
    <submittedName>
        <fullName evidence="3">VanZ family protein</fullName>
    </submittedName>
</protein>
<keyword evidence="1" id="KW-0812">Transmembrane</keyword>
<dbReference type="EMBL" id="DVIR01000048">
    <property type="protein sequence ID" value="HIS24818.1"/>
    <property type="molecule type" value="Genomic_DNA"/>
</dbReference>
<dbReference type="Proteomes" id="UP000823982">
    <property type="component" value="Unassembled WGS sequence"/>
</dbReference>
<evidence type="ECO:0000259" key="2">
    <source>
        <dbReference type="Pfam" id="PF04892"/>
    </source>
</evidence>
<reference evidence="3" key="1">
    <citation type="submission" date="2020-10" db="EMBL/GenBank/DDBJ databases">
        <authorList>
            <person name="Gilroy R."/>
        </authorList>
    </citation>
    <scope>NUCLEOTIDE SEQUENCE</scope>
    <source>
        <strain evidence="3">CHK157-1446</strain>
    </source>
</reference>
<evidence type="ECO:0000313" key="3">
    <source>
        <dbReference type="EMBL" id="HIS24818.1"/>
    </source>
</evidence>
<evidence type="ECO:0000313" key="4">
    <source>
        <dbReference type="Proteomes" id="UP000823982"/>
    </source>
</evidence>
<reference evidence="3" key="2">
    <citation type="journal article" date="2021" name="PeerJ">
        <title>Extensive microbial diversity within the chicken gut microbiome revealed by metagenomics and culture.</title>
        <authorList>
            <person name="Gilroy R."/>
            <person name="Ravi A."/>
            <person name="Getino M."/>
            <person name="Pursley I."/>
            <person name="Horton D.L."/>
            <person name="Alikhan N.F."/>
            <person name="Baker D."/>
            <person name="Gharbi K."/>
            <person name="Hall N."/>
            <person name="Watson M."/>
            <person name="Adriaenssens E.M."/>
            <person name="Foster-Nyarko E."/>
            <person name="Jarju S."/>
            <person name="Secka A."/>
            <person name="Antonio M."/>
            <person name="Oren A."/>
            <person name="Chaudhuri R.R."/>
            <person name="La Ragione R."/>
            <person name="Hildebrand F."/>
            <person name="Pallen M.J."/>
        </authorList>
    </citation>
    <scope>NUCLEOTIDE SEQUENCE</scope>
    <source>
        <strain evidence="3">CHK157-1446</strain>
    </source>
</reference>
<feature type="transmembrane region" description="Helical" evidence="1">
    <location>
        <begin position="52"/>
        <end position="72"/>
    </location>
</feature>
<dbReference type="PANTHER" id="PTHR36834:SF1">
    <property type="entry name" value="INTEGRAL MEMBRANE PROTEIN"/>
    <property type="match status" value="1"/>
</dbReference>
<keyword evidence="1" id="KW-1133">Transmembrane helix</keyword>
<feature type="transmembrane region" description="Helical" evidence="1">
    <location>
        <begin position="173"/>
        <end position="192"/>
    </location>
</feature>
<organism evidence="3 4">
    <name type="scientific">Candidatus Faeciplasma gallinarum</name>
    <dbReference type="NCBI Taxonomy" id="2840799"/>
    <lineage>
        <taxon>Bacteria</taxon>
        <taxon>Bacillati</taxon>
        <taxon>Bacillota</taxon>
        <taxon>Clostridia</taxon>
        <taxon>Eubacteriales</taxon>
        <taxon>Oscillospiraceae</taxon>
        <taxon>Oscillospiraceae incertae sedis</taxon>
        <taxon>Candidatus Faeciplasma</taxon>
    </lineage>
</organism>
<evidence type="ECO:0000256" key="1">
    <source>
        <dbReference type="SAM" id="Phobius"/>
    </source>
</evidence>
<dbReference type="Pfam" id="PF04892">
    <property type="entry name" value="VanZ"/>
    <property type="match status" value="1"/>
</dbReference>
<comment type="caution">
    <text evidence="3">The sequence shown here is derived from an EMBL/GenBank/DDBJ whole genome shotgun (WGS) entry which is preliminary data.</text>
</comment>
<feature type="domain" description="VanZ-like" evidence="2">
    <location>
        <begin position="54"/>
        <end position="187"/>
    </location>
</feature>
<feature type="transmembrane region" description="Helical" evidence="1">
    <location>
        <begin position="118"/>
        <end position="136"/>
    </location>
</feature>
<dbReference type="PANTHER" id="PTHR36834">
    <property type="entry name" value="MEMBRANE PROTEIN-RELATED"/>
    <property type="match status" value="1"/>
</dbReference>
<feature type="transmembrane region" description="Helical" evidence="1">
    <location>
        <begin position="6"/>
        <end position="31"/>
    </location>
</feature>
<accession>A0A9D1ENP7</accession>
<feature type="transmembrane region" description="Helical" evidence="1">
    <location>
        <begin position="148"/>
        <end position="167"/>
    </location>
</feature>
<proteinExistence type="predicted"/>